<dbReference type="EMBL" id="JAPXFL010000012">
    <property type="protein sequence ID" value="KAK9498450.1"/>
    <property type="molecule type" value="Genomic_DNA"/>
</dbReference>
<dbReference type="Pfam" id="PF08236">
    <property type="entry name" value="SRI"/>
    <property type="match status" value="1"/>
</dbReference>
<reference evidence="4 5" key="1">
    <citation type="submission" date="2022-12" db="EMBL/GenBank/DDBJ databases">
        <title>Chromosome-level genome assembly of true bugs.</title>
        <authorList>
            <person name="Ma L."/>
            <person name="Li H."/>
        </authorList>
    </citation>
    <scope>NUCLEOTIDE SEQUENCE [LARGE SCALE GENOMIC DNA]</scope>
    <source>
        <strain evidence="4">Lab_2022b</strain>
    </source>
</reference>
<evidence type="ECO:0000259" key="3">
    <source>
        <dbReference type="Pfam" id="PF08236"/>
    </source>
</evidence>
<protein>
    <recommendedName>
        <fullName evidence="3">Set2 Rpb1 interacting domain-containing protein</fullName>
    </recommendedName>
</protein>
<keyword evidence="5" id="KW-1185">Reference proteome</keyword>
<sequence length="208" mass="23668">MNSIKQISPLCKKRKLQNGEHENNIIVNGQNGMNIENNNSLVINERISSHNGNFTKHPVVEKPLPKSNIKIGRSLLVNWSYELFVQNTHLENILSKLKPHKRIIVEKRFKDLFGNDIIPENRNTKISNLSEEELNLCRKRIAGIVVGELTPFYVEGKIGSRPVFKNLAKKLTDDIMCTTLTPDPESIRSTVQGMFIGEKHINSLKDAF</sequence>
<evidence type="ECO:0000256" key="2">
    <source>
        <dbReference type="ARBA" id="ARBA00023242"/>
    </source>
</evidence>
<feature type="domain" description="Set2 Rpb1 interacting" evidence="3">
    <location>
        <begin position="138"/>
        <end position="189"/>
    </location>
</feature>
<comment type="caution">
    <text evidence="4">The sequence shown here is derived from an EMBL/GenBank/DDBJ whole genome shotgun (WGS) entry which is preliminary data.</text>
</comment>
<proteinExistence type="predicted"/>
<name>A0AAW1CQD2_9HEMI</name>
<organism evidence="4 5">
    <name type="scientific">Rhynocoris fuscipes</name>
    <dbReference type="NCBI Taxonomy" id="488301"/>
    <lineage>
        <taxon>Eukaryota</taxon>
        <taxon>Metazoa</taxon>
        <taxon>Ecdysozoa</taxon>
        <taxon>Arthropoda</taxon>
        <taxon>Hexapoda</taxon>
        <taxon>Insecta</taxon>
        <taxon>Pterygota</taxon>
        <taxon>Neoptera</taxon>
        <taxon>Paraneoptera</taxon>
        <taxon>Hemiptera</taxon>
        <taxon>Heteroptera</taxon>
        <taxon>Panheteroptera</taxon>
        <taxon>Cimicomorpha</taxon>
        <taxon>Reduviidae</taxon>
        <taxon>Harpactorinae</taxon>
        <taxon>Harpactorini</taxon>
        <taxon>Rhynocoris</taxon>
    </lineage>
</organism>
<dbReference type="InterPro" id="IPR013257">
    <property type="entry name" value="SRI"/>
</dbReference>
<gene>
    <name evidence="4" type="ORF">O3M35_003085</name>
</gene>
<evidence type="ECO:0000313" key="5">
    <source>
        <dbReference type="Proteomes" id="UP001461498"/>
    </source>
</evidence>
<evidence type="ECO:0000256" key="1">
    <source>
        <dbReference type="ARBA" id="ARBA00004123"/>
    </source>
</evidence>
<dbReference type="GO" id="GO:0005694">
    <property type="term" value="C:chromosome"/>
    <property type="evidence" value="ECO:0007669"/>
    <property type="project" value="InterPro"/>
</dbReference>
<comment type="subcellular location">
    <subcellularLocation>
        <location evidence="1">Nucleus</location>
    </subcellularLocation>
</comment>
<evidence type="ECO:0000313" key="4">
    <source>
        <dbReference type="EMBL" id="KAK9498450.1"/>
    </source>
</evidence>
<keyword evidence="2" id="KW-0539">Nucleus</keyword>
<dbReference type="GO" id="GO:0006355">
    <property type="term" value="P:regulation of DNA-templated transcription"/>
    <property type="evidence" value="ECO:0007669"/>
    <property type="project" value="InterPro"/>
</dbReference>
<dbReference type="AlphaFoldDB" id="A0AAW1CQD2"/>
<accession>A0AAW1CQD2</accession>
<dbReference type="Proteomes" id="UP001461498">
    <property type="component" value="Unassembled WGS sequence"/>
</dbReference>